<gene>
    <name evidence="2" type="ORF">QNO04_32795</name>
</gene>
<dbReference type="Proteomes" id="UP001249760">
    <property type="component" value="Unassembled WGS sequence"/>
</dbReference>
<evidence type="ECO:0000313" key="3">
    <source>
        <dbReference type="Proteomes" id="UP001249760"/>
    </source>
</evidence>
<comment type="caution">
    <text evidence="2">The sequence shown here is derived from an EMBL/GenBank/DDBJ whole genome shotgun (WGS) entry which is preliminary data.</text>
</comment>
<feature type="compositionally biased region" description="Low complexity" evidence="1">
    <location>
        <begin position="238"/>
        <end position="248"/>
    </location>
</feature>
<dbReference type="EMBL" id="JASKMA010000045">
    <property type="protein sequence ID" value="MDT6988236.1"/>
    <property type="molecule type" value="Genomic_DNA"/>
</dbReference>
<dbReference type="RefSeq" id="WP_394313664.1">
    <property type="nucleotide sequence ID" value="NZ_JASKMA010000045.1"/>
</dbReference>
<evidence type="ECO:0000313" key="2">
    <source>
        <dbReference type="EMBL" id="MDT6988236.1"/>
    </source>
</evidence>
<protein>
    <submittedName>
        <fullName evidence="2">Uncharacterized protein</fullName>
    </submittedName>
</protein>
<reference evidence="2 3" key="1">
    <citation type="submission" date="2023-05" db="EMBL/GenBank/DDBJ databases">
        <title>Streptomyces fuscus sp. nov., a brown-black pigment producing actinomyces isolated from dry sand of Sea duck farm.</title>
        <authorList>
            <person name="Xie J."/>
            <person name="Shen N."/>
        </authorList>
    </citation>
    <scope>NUCLEOTIDE SEQUENCE [LARGE SCALE GENOMIC DNA]</scope>
    <source>
        <strain evidence="2 3">CGMCC 4.1745</strain>
    </source>
</reference>
<sequence>MSKPNPFKDRQARKAAGKVAVPGQQGTLPAVPTATGSGSAAKPFAQGRPEKMLTLADLPEPIETPDVTGDLSEEEEQILALCMRGVQQFEDAWWVMGKAMANIKNRRLYRKTHATFEDFARDVFNKSRPLAYEEMTSYAIGELLSARADKAFEENSNGVSARADIPSIGKKAAGALNPITKDYGPETSVAVHETIRDATGKTTVKAITGIVQQLPRKEEKELTQEELTALARELATAQSQTAGATGSQDGQQGKAGSVSETPALDALRGAVSQLESAHRGLAPAHIKKALEESPDETAKILASAKATAEKAAARANAHLPRAT</sequence>
<keyword evidence="3" id="KW-1185">Reference proteome</keyword>
<feature type="compositionally biased region" description="Basic and acidic residues" evidence="1">
    <location>
        <begin position="1"/>
        <end position="12"/>
    </location>
</feature>
<organism evidence="2 3">
    <name type="scientific">Streptomyces lusitanus</name>
    <dbReference type="NCBI Taxonomy" id="68232"/>
    <lineage>
        <taxon>Bacteria</taxon>
        <taxon>Bacillati</taxon>
        <taxon>Actinomycetota</taxon>
        <taxon>Actinomycetes</taxon>
        <taxon>Kitasatosporales</taxon>
        <taxon>Streptomycetaceae</taxon>
        <taxon>Streptomyces</taxon>
    </lineage>
</organism>
<name>A0ABU3K211_9ACTN</name>
<evidence type="ECO:0000256" key="1">
    <source>
        <dbReference type="SAM" id="MobiDB-lite"/>
    </source>
</evidence>
<feature type="region of interest" description="Disordered" evidence="1">
    <location>
        <begin position="238"/>
        <end position="258"/>
    </location>
</feature>
<accession>A0ABU3K211</accession>
<feature type="region of interest" description="Disordered" evidence="1">
    <location>
        <begin position="1"/>
        <end position="46"/>
    </location>
</feature>
<proteinExistence type="predicted"/>